<dbReference type="Proteomes" id="UP000054302">
    <property type="component" value="Unassembled WGS sequence"/>
</dbReference>
<dbReference type="InterPro" id="IPR036396">
    <property type="entry name" value="Cyt_P450_sf"/>
</dbReference>
<evidence type="ECO:0000256" key="6">
    <source>
        <dbReference type="ARBA" id="ARBA00023004"/>
    </source>
</evidence>
<organism evidence="10 11">
    <name type="scientific">Exophiala mesophila</name>
    <name type="common">Black yeast-like fungus</name>
    <dbReference type="NCBI Taxonomy" id="212818"/>
    <lineage>
        <taxon>Eukaryota</taxon>
        <taxon>Fungi</taxon>
        <taxon>Dikarya</taxon>
        <taxon>Ascomycota</taxon>
        <taxon>Pezizomycotina</taxon>
        <taxon>Eurotiomycetes</taxon>
        <taxon>Chaetothyriomycetidae</taxon>
        <taxon>Chaetothyriales</taxon>
        <taxon>Herpotrichiellaceae</taxon>
        <taxon>Exophiala</taxon>
    </lineage>
</organism>
<dbReference type="GO" id="GO:0020037">
    <property type="term" value="F:heme binding"/>
    <property type="evidence" value="ECO:0007669"/>
    <property type="project" value="InterPro"/>
</dbReference>
<feature type="binding site" description="axial binding residue" evidence="8">
    <location>
        <position position="394"/>
    </location>
    <ligand>
        <name>heme</name>
        <dbReference type="ChEBI" id="CHEBI:30413"/>
    </ligand>
    <ligandPart>
        <name>Fe</name>
        <dbReference type="ChEBI" id="CHEBI:18248"/>
    </ligandPart>
</feature>
<accession>A0A0D1XUE6</accession>
<dbReference type="GO" id="GO:0005506">
    <property type="term" value="F:iron ion binding"/>
    <property type="evidence" value="ECO:0007669"/>
    <property type="project" value="InterPro"/>
</dbReference>
<evidence type="ECO:0000256" key="7">
    <source>
        <dbReference type="ARBA" id="ARBA00023033"/>
    </source>
</evidence>
<comment type="similarity">
    <text evidence="2 9">Belongs to the cytochrome P450 family.</text>
</comment>
<dbReference type="HOGENOM" id="CLU_001570_14_0_1"/>
<evidence type="ECO:0000256" key="9">
    <source>
        <dbReference type="RuleBase" id="RU000461"/>
    </source>
</evidence>
<dbReference type="OrthoDB" id="1470350at2759"/>
<dbReference type="AlphaFoldDB" id="A0A0D1XUE6"/>
<keyword evidence="4 8" id="KW-0479">Metal-binding</keyword>
<dbReference type="EMBL" id="KN847523">
    <property type="protein sequence ID" value="KIV91821.1"/>
    <property type="molecule type" value="Genomic_DNA"/>
</dbReference>
<keyword evidence="11" id="KW-1185">Reference proteome</keyword>
<dbReference type="SUPFAM" id="SSF48264">
    <property type="entry name" value="Cytochrome P450"/>
    <property type="match status" value="1"/>
</dbReference>
<evidence type="ECO:0000313" key="10">
    <source>
        <dbReference type="EMBL" id="KIV91821.1"/>
    </source>
</evidence>
<dbReference type="InterPro" id="IPR050121">
    <property type="entry name" value="Cytochrome_P450_monoxygenase"/>
</dbReference>
<evidence type="ECO:0000256" key="1">
    <source>
        <dbReference type="ARBA" id="ARBA00001971"/>
    </source>
</evidence>
<dbReference type="GO" id="GO:0004497">
    <property type="term" value="F:monooxygenase activity"/>
    <property type="evidence" value="ECO:0007669"/>
    <property type="project" value="UniProtKB-KW"/>
</dbReference>
<dbReference type="PANTHER" id="PTHR24305:SF29">
    <property type="entry name" value="BENZOATE-PARA-HYDROXYLASE"/>
    <property type="match status" value="1"/>
</dbReference>
<dbReference type="PRINTS" id="PR00385">
    <property type="entry name" value="P450"/>
</dbReference>
<name>A0A0D1XUE6_EXOME</name>
<reference evidence="10 11" key="1">
    <citation type="submission" date="2015-01" db="EMBL/GenBank/DDBJ databases">
        <title>The Genome Sequence of Exophiala mesophila CBS40295.</title>
        <authorList>
            <consortium name="The Broad Institute Genomics Platform"/>
            <person name="Cuomo C."/>
            <person name="de Hoog S."/>
            <person name="Gorbushina A."/>
            <person name="Stielow B."/>
            <person name="Teixiera M."/>
            <person name="Abouelleil A."/>
            <person name="Chapman S.B."/>
            <person name="Priest M."/>
            <person name="Young S.K."/>
            <person name="Wortman J."/>
            <person name="Nusbaum C."/>
            <person name="Birren B."/>
        </authorList>
    </citation>
    <scope>NUCLEOTIDE SEQUENCE [LARGE SCALE GENOMIC DNA]</scope>
    <source>
        <strain evidence="10 11">CBS 40295</strain>
    </source>
</reference>
<sequence length="446" mass="50157">MAATRRETRSAEVLKLHREHGDFVRLAFNHISVDSPDALDAIYSHKARFAKGPYYDAFMQGPLNVFNTRDFRQHSKRKRILQPAFSESSLARFEPEMDRILMQWKRELTRRATADGVQLNIALWVTLLAFDSIGSFSFGLPGGFGFCERGVDHLNLGHAISSRASIFNALGTVPGWMRPLMAYLPFDNYYRSLGPIKFKLSGFAQDALKQRSMNDGDKRDVVSFLSGSKDPETGQTVPDDIVLTEATGFIAAGSHSTAVTMTLLLDTVARDVKVRRRLQAELDAAFPGKLPEDWIPSRRLASELPYFMATIRESQRVFPTSSTGLERVIPEGGRTICGEYLPEGTLVSSPLNCALKDPRVFSDPDRFDPERWLGANSKDLLAHFHPFSLGPRVCLGRAFAMFEMVKTLALFIRLFEFENASPEPTPYTEGFFVNVEDCEVLIRLRE</sequence>
<evidence type="ECO:0000313" key="11">
    <source>
        <dbReference type="Proteomes" id="UP000054302"/>
    </source>
</evidence>
<keyword evidence="3 8" id="KW-0349">Heme</keyword>
<keyword evidence="6 8" id="KW-0408">Iron</keyword>
<dbReference type="PRINTS" id="PR00463">
    <property type="entry name" value="EP450I"/>
</dbReference>
<dbReference type="InterPro" id="IPR017972">
    <property type="entry name" value="Cyt_P450_CS"/>
</dbReference>
<dbReference type="STRING" id="212818.A0A0D1XUE6"/>
<protein>
    <submittedName>
        <fullName evidence="10">Uncharacterized protein</fullName>
    </submittedName>
</protein>
<dbReference type="InterPro" id="IPR001128">
    <property type="entry name" value="Cyt_P450"/>
</dbReference>
<evidence type="ECO:0000256" key="8">
    <source>
        <dbReference type="PIRSR" id="PIRSR602401-1"/>
    </source>
</evidence>
<dbReference type="PANTHER" id="PTHR24305">
    <property type="entry name" value="CYTOCHROME P450"/>
    <property type="match status" value="1"/>
</dbReference>
<evidence type="ECO:0000256" key="3">
    <source>
        <dbReference type="ARBA" id="ARBA00022617"/>
    </source>
</evidence>
<dbReference type="Pfam" id="PF00067">
    <property type="entry name" value="p450"/>
    <property type="match status" value="1"/>
</dbReference>
<dbReference type="InterPro" id="IPR002401">
    <property type="entry name" value="Cyt_P450_E_grp-I"/>
</dbReference>
<dbReference type="Gene3D" id="1.10.630.10">
    <property type="entry name" value="Cytochrome P450"/>
    <property type="match status" value="1"/>
</dbReference>
<comment type="cofactor">
    <cofactor evidence="1 8">
        <name>heme</name>
        <dbReference type="ChEBI" id="CHEBI:30413"/>
    </cofactor>
</comment>
<evidence type="ECO:0000256" key="4">
    <source>
        <dbReference type="ARBA" id="ARBA00022723"/>
    </source>
</evidence>
<gene>
    <name evidence="10" type="ORF">PV10_06318</name>
</gene>
<keyword evidence="5 9" id="KW-0560">Oxidoreductase</keyword>
<dbReference type="VEuPathDB" id="FungiDB:PV10_06318"/>
<dbReference type="GO" id="GO:0016705">
    <property type="term" value="F:oxidoreductase activity, acting on paired donors, with incorporation or reduction of molecular oxygen"/>
    <property type="evidence" value="ECO:0007669"/>
    <property type="project" value="InterPro"/>
</dbReference>
<dbReference type="OMA" id="YFMATIR"/>
<evidence type="ECO:0000256" key="2">
    <source>
        <dbReference type="ARBA" id="ARBA00010617"/>
    </source>
</evidence>
<dbReference type="GeneID" id="27324163"/>
<evidence type="ECO:0000256" key="5">
    <source>
        <dbReference type="ARBA" id="ARBA00023002"/>
    </source>
</evidence>
<dbReference type="PROSITE" id="PS00086">
    <property type="entry name" value="CYTOCHROME_P450"/>
    <property type="match status" value="1"/>
</dbReference>
<proteinExistence type="inferred from homology"/>
<keyword evidence="7 9" id="KW-0503">Monooxygenase</keyword>
<dbReference type="RefSeq" id="XP_016223395.1">
    <property type="nucleotide sequence ID" value="XM_016371102.1"/>
</dbReference>